<proteinExistence type="predicted"/>
<keyword evidence="1" id="KW-0812">Transmembrane</keyword>
<accession>A0A6C0HRW7</accession>
<keyword evidence="1" id="KW-1133">Transmembrane helix</keyword>
<reference evidence="2" key="1">
    <citation type="journal article" date="2020" name="Nature">
        <title>Giant virus diversity and host interactions through global metagenomics.</title>
        <authorList>
            <person name="Schulz F."/>
            <person name="Roux S."/>
            <person name="Paez-Espino D."/>
            <person name="Jungbluth S."/>
            <person name="Walsh D.A."/>
            <person name="Denef V.J."/>
            <person name="McMahon K.D."/>
            <person name="Konstantinidis K.T."/>
            <person name="Eloe-Fadrosh E.A."/>
            <person name="Kyrpides N.C."/>
            <person name="Woyke T."/>
        </authorList>
    </citation>
    <scope>NUCLEOTIDE SEQUENCE</scope>
    <source>
        <strain evidence="2">GVMAG-M-3300023184-165</strain>
    </source>
</reference>
<dbReference type="AlphaFoldDB" id="A0A6C0HRW7"/>
<feature type="transmembrane region" description="Helical" evidence="1">
    <location>
        <begin position="34"/>
        <end position="51"/>
    </location>
</feature>
<feature type="transmembrane region" description="Helical" evidence="1">
    <location>
        <begin position="7"/>
        <end position="28"/>
    </location>
</feature>
<evidence type="ECO:0000313" key="2">
    <source>
        <dbReference type="EMBL" id="QHT82653.1"/>
    </source>
</evidence>
<dbReference type="EMBL" id="MN740003">
    <property type="protein sequence ID" value="QHT82653.1"/>
    <property type="molecule type" value="Genomic_DNA"/>
</dbReference>
<protein>
    <submittedName>
        <fullName evidence="2">Uncharacterized protein</fullName>
    </submittedName>
</protein>
<evidence type="ECO:0000256" key="1">
    <source>
        <dbReference type="SAM" id="Phobius"/>
    </source>
</evidence>
<organism evidence="2">
    <name type="scientific">viral metagenome</name>
    <dbReference type="NCBI Taxonomy" id="1070528"/>
    <lineage>
        <taxon>unclassified sequences</taxon>
        <taxon>metagenomes</taxon>
        <taxon>organismal metagenomes</taxon>
    </lineage>
</organism>
<name>A0A6C0HRW7_9ZZZZ</name>
<keyword evidence="1" id="KW-0472">Membrane</keyword>
<sequence length="63" mass="7228">MSVGKTITIIGFSLLFLYILMQILNFYGIGQESYGIYLGFFLFMLLSMAILPNQDMTLKYTND</sequence>